<dbReference type="EMBL" id="JAHQCR010000034">
    <property type="protein sequence ID" value="MBU9721364.1"/>
    <property type="molecule type" value="Genomic_DNA"/>
</dbReference>
<keyword evidence="1" id="KW-0175">Coiled coil</keyword>
<evidence type="ECO:0000313" key="2">
    <source>
        <dbReference type="EMBL" id="MBU9721364.1"/>
    </source>
</evidence>
<proteinExistence type="predicted"/>
<feature type="coiled-coil region" evidence="1">
    <location>
        <begin position="39"/>
        <end position="81"/>
    </location>
</feature>
<comment type="caution">
    <text evidence="2">The sequence shown here is derived from an EMBL/GenBank/DDBJ whole genome shotgun (WGS) entry which is preliminary data.</text>
</comment>
<keyword evidence="3" id="KW-1185">Reference proteome</keyword>
<reference evidence="2 3" key="1">
    <citation type="submission" date="2021-06" db="EMBL/GenBank/DDBJ databases">
        <title>Bacillus sp. RD4P76, an endophyte from a halophyte.</title>
        <authorList>
            <person name="Sun J.-Q."/>
        </authorList>
    </citation>
    <scope>NUCLEOTIDE SEQUENCE [LARGE SCALE GENOMIC DNA]</scope>
    <source>
        <strain evidence="2 3">JCM 17098</strain>
    </source>
</reference>
<dbReference type="RefSeq" id="WP_088075478.1">
    <property type="nucleotide sequence ID" value="NZ_JAHQCR010000034.1"/>
</dbReference>
<protein>
    <submittedName>
        <fullName evidence="2">Uncharacterized protein</fullName>
    </submittedName>
</protein>
<accession>A0ABS6JUJ2</accession>
<dbReference type="Proteomes" id="UP000790580">
    <property type="component" value="Unassembled WGS sequence"/>
</dbReference>
<name>A0ABS6JUJ2_9BACI</name>
<sequence length="84" mass="10172">MPYHKNKRQGFEAAQQAYVQFQEAFENLHPEDSDYGHQFKIAEQELDEAIQVIQKAHMNASEHQRKQLEMYSREIERYKQELME</sequence>
<evidence type="ECO:0000256" key="1">
    <source>
        <dbReference type="SAM" id="Coils"/>
    </source>
</evidence>
<organism evidence="2 3">
    <name type="scientific">Evansella alkalicola</name>
    <dbReference type="NCBI Taxonomy" id="745819"/>
    <lineage>
        <taxon>Bacteria</taxon>
        <taxon>Bacillati</taxon>
        <taxon>Bacillota</taxon>
        <taxon>Bacilli</taxon>
        <taxon>Bacillales</taxon>
        <taxon>Bacillaceae</taxon>
        <taxon>Evansella</taxon>
    </lineage>
</organism>
<evidence type="ECO:0000313" key="3">
    <source>
        <dbReference type="Proteomes" id="UP000790580"/>
    </source>
</evidence>
<gene>
    <name evidence="2" type="ORF">KS407_07880</name>
</gene>